<dbReference type="RefSeq" id="WP_324178756.1">
    <property type="nucleotide sequence ID" value="NZ_BAABAW010000003.1"/>
</dbReference>
<feature type="signal peptide" evidence="1">
    <location>
        <begin position="1"/>
        <end position="21"/>
    </location>
</feature>
<keyword evidence="1" id="KW-0732">Signal</keyword>
<sequence length="267" mass="30577">MKKWIFIGMAVLGMLSLSAFTSTSRTQKQSDEITAIINKNTTEKELEDLKTFFAENDIELVLKKIEYNENNEMTSLSIVLKKGNSKSQYSSSSNTPISEIELGYKNGSLYITNSGTFDIASFRNQHTFHFPKVDMDSIMKKHGFAFNFDFDEDTDSLIFKGQMNFKKLKDQMMKSFTFEEDEHGNFIFNGQKLKSFKNFPKHRFNFVDNPDIEKLIIIDGKEADFEMLDNLAKSDKLEEVDFLKPETAVSIYGDKAKDGAIIATTKK</sequence>
<reference evidence="2 3" key="1">
    <citation type="journal article" date="2013" name="Int. J. Syst. Evol. Microbiol.">
        <title>Aquimarina gracilis sp. nov., isolated from the gut microflora of a mussel, Mytilus coruscus, and emended description of Aquimarina spongiae.</title>
        <authorList>
            <person name="Park S.C."/>
            <person name="Choe H.N."/>
            <person name="Baik K.S."/>
            <person name="Seong C.N."/>
        </authorList>
    </citation>
    <scope>NUCLEOTIDE SEQUENCE [LARGE SCALE GENOMIC DNA]</scope>
    <source>
        <strain evidence="2 3">PSC32</strain>
    </source>
</reference>
<evidence type="ECO:0000313" key="2">
    <source>
        <dbReference type="EMBL" id="MEB3344718.1"/>
    </source>
</evidence>
<comment type="caution">
    <text evidence="2">The sequence shown here is derived from an EMBL/GenBank/DDBJ whole genome shotgun (WGS) entry which is preliminary data.</text>
</comment>
<gene>
    <name evidence="2" type="ORF">U6A24_04560</name>
</gene>
<proteinExistence type="predicted"/>
<protein>
    <submittedName>
        <fullName evidence="2">Uncharacterized protein</fullName>
    </submittedName>
</protein>
<feature type="chain" id="PRO_5047455991" evidence="1">
    <location>
        <begin position="22"/>
        <end position="267"/>
    </location>
</feature>
<evidence type="ECO:0000313" key="3">
    <source>
        <dbReference type="Proteomes" id="UP001327027"/>
    </source>
</evidence>
<dbReference type="EMBL" id="JAYKLX010000002">
    <property type="protein sequence ID" value="MEB3344718.1"/>
    <property type="molecule type" value="Genomic_DNA"/>
</dbReference>
<name>A0ABU5ZSV4_9FLAO</name>
<accession>A0ABU5ZSV4</accession>
<organism evidence="2 3">
    <name type="scientific">Aquimarina gracilis</name>
    <dbReference type="NCBI Taxonomy" id="874422"/>
    <lineage>
        <taxon>Bacteria</taxon>
        <taxon>Pseudomonadati</taxon>
        <taxon>Bacteroidota</taxon>
        <taxon>Flavobacteriia</taxon>
        <taxon>Flavobacteriales</taxon>
        <taxon>Flavobacteriaceae</taxon>
        <taxon>Aquimarina</taxon>
    </lineage>
</organism>
<keyword evidence="3" id="KW-1185">Reference proteome</keyword>
<evidence type="ECO:0000256" key="1">
    <source>
        <dbReference type="SAM" id="SignalP"/>
    </source>
</evidence>
<dbReference type="Proteomes" id="UP001327027">
    <property type="component" value="Unassembled WGS sequence"/>
</dbReference>